<feature type="domain" description="N-acetyltransferase" evidence="1">
    <location>
        <begin position="21"/>
        <end position="188"/>
    </location>
</feature>
<dbReference type="InterPro" id="IPR000182">
    <property type="entry name" value="GNAT_dom"/>
</dbReference>
<evidence type="ECO:0000259" key="1">
    <source>
        <dbReference type="PROSITE" id="PS51186"/>
    </source>
</evidence>
<dbReference type="Gene3D" id="3.40.630.30">
    <property type="match status" value="1"/>
</dbReference>
<accession>A0A268P0L9</accession>
<gene>
    <name evidence="2" type="ORF">CHH72_08355</name>
</gene>
<dbReference type="AlphaFoldDB" id="A0A268P0L9"/>
<dbReference type="Proteomes" id="UP000216207">
    <property type="component" value="Unassembled WGS sequence"/>
</dbReference>
<proteinExistence type="predicted"/>
<dbReference type="SUPFAM" id="SSF55729">
    <property type="entry name" value="Acyl-CoA N-acyltransferases (Nat)"/>
    <property type="match status" value="1"/>
</dbReference>
<protein>
    <recommendedName>
        <fullName evidence="1">N-acetyltransferase domain-containing protein</fullName>
    </recommendedName>
</protein>
<dbReference type="InterPro" id="IPR016181">
    <property type="entry name" value="Acyl_CoA_acyltransferase"/>
</dbReference>
<evidence type="ECO:0000313" key="3">
    <source>
        <dbReference type="Proteomes" id="UP000216207"/>
    </source>
</evidence>
<comment type="caution">
    <text evidence="2">The sequence shown here is derived from an EMBL/GenBank/DDBJ whole genome shotgun (WGS) entry which is preliminary data.</text>
</comment>
<dbReference type="Pfam" id="PF00583">
    <property type="entry name" value="Acetyltransf_1"/>
    <property type="match status" value="1"/>
</dbReference>
<dbReference type="GO" id="GO:0016747">
    <property type="term" value="F:acyltransferase activity, transferring groups other than amino-acyl groups"/>
    <property type="evidence" value="ECO:0007669"/>
    <property type="project" value="InterPro"/>
</dbReference>
<evidence type="ECO:0000313" key="2">
    <source>
        <dbReference type="EMBL" id="PAE89293.1"/>
    </source>
</evidence>
<dbReference type="CDD" id="cd04301">
    <property type="entry name" value="NAT_SF"/>
    <property type="match status" value="1"/>
</dbReference>
<organism evidence="2 3">
    <name type="scientific">Shouchella clausii</name>
    <name type="common">Alkalihalobacillus clausii</name>
    <dbReference type="NCBI Taxonomy" id="79880"/>
    <lineage>
        <taxon>Bacteria</taxon>
        <taxon>Bacillati</taxon>
        <taxon>Bacillota</taxon>
        <taxon>Bacilli</taxon>
        <taxon>Bacillales</taxon>
        <taxon>Bacillaceae</taxon>
        <taxon>Shouchella</taxon>
    </lineage>
</organism>
<reference evidence="2 3" key="1">
    <citation type="submission" date="2017-07" db="EMBL/GenBank/DDBJ databases">
        <title>Isolation and whole genome analysis of endospore-forming bacteria from heroin.</title>
        <authorList>
            <person name="Kalinowski J."/>
            <person name="Ahrens B."/>
            <person name="Al-Dilaimi A."/>
            <person name="Winkler A."/>
            <person name="Wibberg D."/>
            <person name="Schleenbecker U."/>
            <person name="Ruckert C."/>
            <person name="Wolfel R."/>
            <person name="Grass G."/>
        </authorList>
    </citation>
    <scope>NUCLEOTIDE SEQUENCE [LARGE SCALE GENOMIC DNA]</scope>
    <source>
        <strain evidence="2 3">7539</strain>
    </source>
</reference>
<dbReference type="EMBL" id="NPCC01000009">
    <property type="protein sequence ID" value="PAE89293.1"/>
    <property type="molecule type" value="Genomic_DNA"/>
</dbReference>
<sequence length="189" mass="21275">MDVSGSARAVVLVMHRRGGTMHIRAACKNDIEGIAKVHVDSWQETYKGIIPDQFLESLTYESREKGWKELVADPSQDILVVENNEGKIVGFVSGAIQEDKRPLVGELKAIYLLKKDCGKGIGRQFVRVLFSRLKAKGCETIYVEVLAENDACRFYEKLNAKWHATTSIAIAGKLLRLYVYKWESADLKI</sequence>
<name>A0A268P0L9_SHOCL</name>
<dbReference type="PROSITE" id="PS51186">
    <property type="entry name" value="GNAT"/>
    <property type="match status" value="1"/>
</dbReference>